<dbReference type="InterPro" id="IPR016181">
    <property type="entry name" value="Acyl_CoA_acyltransferase"/>
</dbReference>
<name>A0A246G8J3_9FLAO</name>
<accession>A0A246G8J3</accession>
<dbReference type="Proteomes" id="UP000198034">
    <property type="component" value="Unassembled WGS sequence"/>
</dbReference>
<reference evidence="1 2" key="1">
    <citation type="journal article" date="2017" name="Infect. Genet. Evol.">
        <title>Comparative genome analysis of fish pathogen Flavobacterium columnare reveals extensive sequence diversity within the species.</title>
        <authorList>
            <person name="Kayansamruaj P."/>
            <person name="Dong H.T."/>
            <person name="Hirono I."/>
            <person name="Kondo H."/>
            <person name="Senapin S."/>
            <person name="Rodkhum C."/>
        </authorList>
    </citation>
    <scope>NUCLEOTIDE SEQUENCE [LARGE SCALE GENOMIC DNA]</scope>
    <source>
        <strain evidence="1 2">1214</strain>
    </source>
</reference>
<dbReference type="Gene3D" id="3.40.630.30">
    <property type="match status" value="1"/>
</dbReference>
<gene>
    <name evidence="1" type="ORF">BWK62_12405</name>
</gene>
<proteinExistence type="predicted"/>
<protein>
    <submittedName>
        <fullName evidence="1">FemAB family protein</fullName>
    </submittedName>
</protein>
<dbReference type="AlphaFoldDB" id="A0A246G8J3"/>
<comment type="caution">
    <text evidence="1">The sequence shown here is derived from an EMBL/GenBank/DDBJ whole genome shotgun (WGS) entry which is preliminary data.</text>
</comment>
<evidence type="ECO:0000313" key="1">
    <source>
        <dbReference type="EMBL" id="OWP75264.1"/>
    </source>
</evidence>
<organism evidence="1 2">
    <name type="scientific">Flavobacterium columnare</name>
    <dbReference type="NCBI Taxonomy" id="996"/>
    <lineage>
        <taxon>Bacteria</taxon>
        <taxon>Pseudomonadati</taxon>
        <taxon>Bacteroidota</taxon>
        <taxon>Flavobacteriia</taxon>
        <taxon>Flavobacteriales</taxon>
        <taxon>Flavobacteriaceae</taxon>
        <taxon>Flavobacterium</taxon>
    </lineage>
</organism>
<sequence>MFTIVLYNSNYYTIWNRFIETSENATFLFHRDYMEYHQERFEDFSLMIFDHKTLVGVLPANRIDEVLYSHQGLTYGGFYFSSKLTLDKIEIILQDIFHFLNENNIKEIILKQIPNLYLQYHQGIDFLLFNRYKSLLVKREMNLMINYRTLFSISKSKMKRFNKLDKLGLEIRKETSLMPFWTNVLTPRLMERYKTKPVHSLLEIQKLRDLFPSNIVQYSVYFENKIIAGITLFISERGIKSQYGATTVLGEKYRALDFLFIKLIQKYKDSFHFFDMGTVSNSSSLGYNIGLLQQKKELGCSIYNLDTYKIEIGNTVN</sequence>
<evidence type="ECO:0000313" key="2">
    <source>
        <dbReference type="Proteomes" id="UP000198034"/>
    </source>
</evidence>
<dbReference type="EMBL" id="MTCY01000044">
    <property type="protein sequence ID" value="OWP75264.1"/>
    <property type="molecule type" value="Genomic_DNA"/>
</dbReference>
<dbReference type="SUPFAM" id="SSF55729">
    <property type="entry name" value="Acyl-CoA N-acyltransferases (Nat)"/>
    <property type="match status" value="1"/>
</dbReference>